<evidence type="ECO:0000313" key="3">
    <source>
        <dbReference type="EMBL" id="KDN86979.1"/>
    </source>
</evidence>
<dbReference type="AlphaFoldDB" id="A0A066Z3Z6"/>
<keyword evidence="4" id="KW-1185">Reference proteome</keyword>
<dbReference type="eggNOG" id="COG2453">
    <property type="taxonomic scope" value="Bacteria"/>
</dbReference>
<evidence type="ECO:0000313" key="4">
    <source>
        <dbReference type="Proteomes" id="UP000027178"/>
    </source>
</evidence>
<evidence type="ECO:0000259" key="2">
    <source>
        <dbReference type="PROSITE" id="PS50056"/>
    </source>
</evidence>
<accession>A0A066Z3Z6</accession>
<sequence>MASASPGPGMLVRSIRCPTASVRTARCGPHPSLRVPVPRDSCCRPAFSPRPSPPGRPRPQCRESRPAESSAQPRGSVCVLPCSPLSGPGPVGSVRWPGRAAATGWPRSWRGWPRSGSTDLVSALTPPECAELVLAEEPELAVAAGLRFHSLPIPDRTVPAHAQVRPALDVLTGRLRAGGHLVFHCRAGIGRSSLLAPPC</sequence>
<feature type="region of interest" description="Disordered" evidence="1">
    <location>
        <begin position="26"/>
        <end position="75"/>
    </location>
</feature>
<evidence type="ECO:0000256" key="1">
    <source>
        <dbReference type="SAM" id="MobiDB-lite"/>
    </source>
</evidence>
<feature type="domain" description="Tyrosine specific protein phosphatases" evidence="2">
    <location>
        <begin position="162"/>
        <end position="195"/>
    </location>
</feature>
<protein>
    <recommendedName>
        <fullName evidence="2">Tyrosine specific protein phosphatases domain-containing protein</fullName>
    </recommendedName>
</protein>
<dbReference type="InterPro" id="IPR029021">
    <property type="entry name" value="Prot-tyrosine_phosphatase-like"/>
</dbReference>
<feature type="compositionally biased region" description="Pro residues" evidence="1">
    <location>
        <begin position="48"/>
        <end position="57"/>
    </location>
</feature>
<dbReference type="InterPro" id="IPR000387">
    <property type="entry name" value="Tyr_Pase_dom"/>
</dbReference>
<comment type="caution">
    <text evidence="3">The sequence shown here is derived from an EMBL/GenBank/DDBJ whole genome shotgun (WGS) entry which is preliminary data.</text>
</comment>
<dbReference type="InterPro" id="IPR016130">
    <property type="entry name" value="Tyr_Pase_AS"/>
</dbReference>
<organism evidence="3 4">
    <name type="scientific">Kitasatospora cheerisanensis KCTC 2395</name>
    <dbReference type="NCBI Taxonomy" id="1348663"/>
    <lineage>
        <taxon>Bacteria</taxon>
        <taxon>Bacillati</taxon>
        <taxon>Actinomycetota</taxon>
        <taxon>Actinomycetes</taxon>
        <taxon>Kitasatosporales</taxon>
        <taxon>Streptomycetaceae</taxon>
        <taxon>Kitasatospora</taxon>
    </lineage>
</organism>
<dbReference type="PROSITE" id="PS00383">
    <property type="entry name" value="TYR_PHOSPHATASE_1"/>
    <property type="match status" value="1"/>
</dbReference>
<dbReference type="Proteomes" id="UP000027178">
    <property type="component" value="Unassembled WGS sequence"/>
</dbReference>
<dbReference type="Gene3D" id="3.90.190.10">
    <property type="entry name" value="Protein tyrosine phosphatase superfamily"/>
    <property type="match status" value="1"/>
</dbReference>
<proteinExistence type="predicted"/>
<dbReference type="PROSITE" id="PS50056">
    <property type="entry name" value="TYR_PHOSPHATASE_2"/>
    <property type="match status" value="1"/>
</dbReference>
<dbReference type="PATRIC" id="fig|1348663.4.peg.1014"/>
<reference evidence="3 4" key="1">
    <citation type="submission" date="2014-05" db="EMBL/GenBank/DDBJ databases">
        <title>Draft Genome Sequence of Kitasatospora cheerisanensis KCTC 2395.</title>
        <authorList>
            <person name="Nam D.H."/>
        </authorList>
    </citation>
    <scope>NUCLEOTIDE SEQUENCE [LARGE SCALE GENOMIC DNA]</scope>
    <source>
        <strain evidence="3 4">KCTC 2395</strain>
    </source>
</reference>
<dbReference type="SUPFAM" id="SSF52799">
    <property type="entry name" value="(Phosphotyrosine protein) phosphatases II"/>
    <property type="match status" value="1"/>
</dbReference>
<dbReference type="EMBL" id="JNBY01000050">
    <property type="protein sequence ID" value="KDN86979.1"/>
    <property type="molecule type" value="Genomic_DNA"/>
</dbReference>
<name>A0A066Z3Z6_9ACTN</name>
<gene>
    <name evidence="3" type="ORF">KCH_10640</name>
</gene>
<dbReference type="HOGENOM" id="CLU_1370624_0_0_11"/>
<dbReference type="Pfam" id="PF22785">
    <property type="entry name" value="Tc-R-P"/>
    <property type="match status" value="1"/>
</dbReference>